<evidence type="ECO:0000256" key="1">
    <source>
        <dbReference type="SAM" id="MobiDB-lite"/>
    </source>
</evidence>
<organism evidence="3 4">
    <name type="scientific">Pseudonocardia xinjiangensis</name>
    <dbReference type="NCBI Taxonomy" id="75289"/>
    <lineage>
        <taxon>Bacteria</taxon>
        <taxon>Bacillati</taxon>
        <taxon>Actinomycetota</taxon>
        <taxon>Actinomycetes</taxon>
        <taxon>Pseudonocardiales</taxon>
        <taxon>Pseudonocardiaceae</taxon>
        <taxon>Pseudonocardia</taxon>
    </lineage>
</organism>
<gene>
    <name evidence="3" type="ORF">HF577_16100</name>
</gene>
<dbReference type="Gene3D" id="2.60.120.10">
    <property type="entry name" value="Jelly Rolls"/>
    <property type="match status" value="1"/>
</dbReference>
<dbReference type="Proteomes" id="UP001296706">
    <property type="component" value="Unassembled WGS sequence"/>
</dbReference>
<dbReference type="RefSeq" id="WP_169396668.1">
    <property type="nucleotide sequence ID" value="NZ_BAAAJH010000043.1"/>
</dbReference>
<evidence type="ECO:0000259" key="2">
    <source>
        <dbReference type="Pfam" id="PF07883"/>
    </source>
</evidence>
<dbReference type="PANTHER" id="PTHR36440:SF1">
    <property type="entry name" value="PUTATIVE (AFU_ORTHOLOGUE AFUA_8G07350)-RELATED"/>
    <property type="match status" value="1"/>
</dbReference>
<dbReference type="SUPFAM" id="SSF51182">
    <property type="entry name" value="RmlC-like cupins"/>
    <property type="match status" value="1"/>
</dbReference>
<dbReference type="InterPro" id="IPR014710">
    <property type="entry name" value="RmlC-like_jellyroll"/>
</dbReference>
<evidence type="ECO:0000313" key="4">
    <source>
        <dbReference type="Proteomes" id="UP001296706"/>
    </source>
</evidence>
<sequence>MSSPYVAQPGDHEQLKWIDGGTIEVLLDARHTGGHLSIFRSTVPTRTASPVHVHPDEDEIVVMLSGSGVIWIGDRRCELTSGGVAFLPRGIPHAYRFTSDNVDMLTIATPSGWRGSSATRAGTGPSRRRLAGRSPRPSWARPPPRTVRSCWARRLPPTT</sequence>
<protein>
    <submittedName>
        <fullName evidence="3">Cupin domain-containing protein</fullName>
    </submittedName>
</protein>
<reference evidence="3 4" key="1">
    <citation type="submission" date="2020-04" db="EMBL/GenBank/DDBJ databases">
        <authorList>
            <person name="Klaysubun C."/>
            <person name="Duangmal K."/>
            <person name="Lipun K."/>
        </authorList>
    </citation>
    <scope>NUCLEOTIDE SEQUENCE [LARGE SCALE GENOMIC DNA]</scope>
    <source>
        <strain evidence="3 4">JCM 11839</strain>
    </source>
</reference>
<name>A0ABX1RDX7_9PSEU</name>
<comment type="caution">
    <text evidence="3">The sequence shown here is derived from an EMBL/GenBank/DDBJ whole genome shotgun (WGS) entry which is preliminary data.</text>
</comment>
<accession>A0ABX1RDX7</accession>
<dbReference type="InterPro" id="IPR053146">
    <property type="entry name" value="QDO-like"/>
</dbReference>
<dbReference type="EMBL" id="JAAXKY010000047">
    <property type="protein sequence ID" value="NMH78600.1"/>
    <property type="molecule type" value="Genomic_DNA"/>
</dbReference>
<evidence type="ECO:0000313" key="3">
    <source>
        <dbReference type="EMBL" id="NMH78600.1"/>
    </source>
</evidence>
<dbReference type="Pfam" id="PF07883">
    <property type="entry name" value="Cupin_2"/>
    <property type="match status" value="1"/>
</dbReference>
<feature type="domain" description="Cupin type-2" evidence="2">
    <location>
        <begin position="41"/>
        <end position="103"/>
    </location>
</feature>
<feature type="region of interest" description="Disordered" evidence="1">
    <location>
        <begin position="112"/>
        <end position="159"/>
    </location>
</feature>
<dbReference type="InterPro" id="IPR013096">
    <property type="entry name" value="Cupin_2"/>
</dbReference>
<proteinExistence type="predicted"/>
<dbReference type="InterPro" id="IPR011051">
    <property type="entry name" value="RmlC_Cupin_sf"/>
</dbReference>
<dbReference type="PANTHER" id="PTHR36440">
    <property type="entry name" value="PUTATIVE (AFU_ORTHOLOGUE AFUA_8G07350)-RELATED"/>
    <property type="match status" value="1"/>
</dbReference>
<keyword evidence="4" id="KW-1185">Reference proteome</keyword>